<dbReference type="EMBL" id="FNMY01000002">
    <property type="protein sequence ID" value="SDW63273.1"/>
    <property type="molecule type" value="Genomic_DNA"/>
</dbReference>
<evidence type="ECO:0008006" key="3">
    <source>
        <dbReference type="Google" id="ProtNLM"/>
    </source>
</evidence>
<accession>A0A1H2V4P4</accession>
<reference evidence="2" key="1">
    <citation type="submission" date="2016-10" db="EMBL/GenBank/DDBJ databases">
        <authorList>
            <person name="Varghese N."/>
            <person name="Submissions S."/>
        </authorList>
    </citation>
    <scope>NUCLEOTIDE SEQUENCE [LARGE SCALE GENOMIC DNA]</scope>
    <source>
        <strain evidence="2">DSM 25030</strain>
    </source>
</reference>
<protein>
    <recommendedName>
        <fullName evidence="3">Outer membrane protein beta-barrel domain-containing protein</fullName>
    </recommendedName>
</protein>
<proteinExistence type="predicted"/>
<dbReference type="STRING" id="1073328.SAMN05216294_0378"/>
<dbReference type="OrthoDB" id="1444098at2"/>
<keyword evidence="2" id="KW-1185">Reference proteome</keyword>
<gene>
    <name evidence="1" type="ORF">SAMN04487892_1913</name>
</gene>
<dbReference type="AlphaFoldDB" id="A0A1H2V4P4"/>
<dbReference type="RefSeq" id="WP_090292091.1">
    <property type="nucleotide sequence ID" value="NZ_FNKI01000001.1"/>
</dbReference>
<organism evidence="1 2">
    <name type="scientific">Flagellimonas zhangzhouensis</name>
    <dbReference type="NCBI Taxonomy" id="1073328"/>
    <lineage>
        <taxon>Bacteria</taxon>
        <taxon>Pseudomonadati</taxon>
        <taxon>Bacteroidota</taxon>
        <taxon>Flavobacteriia</taxon>
        <taxon>Flavobacteriales</taxon>
        <taxon>Flavobacteriaceae</taxon>
        <taxon>Flagellimonas</taxon>
    </lineage>
</organism>
<evidence type="ECO:0000313" key="2">
    <source>
        <dbReference type="Proteomes" id="UP000199592"/>
    </source>
</evidence>
<evidence type="ECO:0000313" key="1">
    <source>
        <dbReference type="EMBL" id="SDW63273.1"/>
    </source>
</evidence>
<dbReference type="Proteomes" id="UP000199592">
    <property type="component" value="Unassembled WGS sequence"/>
</dbReference>
<sequence>MKNLFLILFILPYSILAQNNSREKSFFFNLGAEFRITPIHNSGDQAMATVFVSPDSQNAGPVLNLGVEYYFTKNFSLGFISSIRYDFLTTPIETTVPSDGTYSKIERGLLFGYNFNLNYRFAVFKKGDLLVGAGWSLLNRNSEYVRTEPIYNEEGQQIDSNTFIDNYNFSANRVSIGYGKGKSKLTMGMYISRNTKYFSEKTTFMIPFMSYSFDVVKL</sequence>
<name>A0A1H2V4P4_9FLAO</name>